<dbReference type="PROSITE" id="PS50879">
    <property type="entry name" value="RNASE_H_1"/>
    <property type="match status" value="1"/>
</dbReference>
<accession>A0A8K1D588</accession>
<evidence type="ECO:0000256" key="1">
    <source>
        <dbReference type="ARBA" id="ARBA00022679"/>
    </source>
</evidence>
<evidence type="ECO:0000313" key="8">
    <source>
        <dbReference type="EMBL" id="TRZ04826.1"/>
    </source>
</evidence>
<dbReference type="InterPro" id="IPR002156">
    <property type="entry name" value="RNaseH_domain"/>
</dbReference>
<evidence type="ECO:0000256" key="2">
    <source>
        <dbReference type="ARBA" id="ARBA00022695"/>
    </source>
</evidence>
<dbReference type="GO" id="GO:0003964">
    <property type="term" value="F:RNA-directed DNA polymerase activity"/>
    <property type="evidence" value="ECO:0007669"/>
    <property type="project" value="UniProtKB-KW"/>
</dbReference>
<evidence type="ECO:0000256" key="4">
    <source>
        <dbReference type="ARBA" id="ARBA00022759"/>
    </source>
</evidence>
<dbReference type="GO" id="GO:0003676">
    <property type="term" value="F:nucleic acid binding"/>
    <property type="evidence" value="ECO:0007669"/>
    <property type="project" value="InterPro"/>
</dbReference>
<keyword evidence="4" id="KW-0255">Endonuclease</keyword>
<keyword evidence="9" id="KW-1185">Reference proteome</keyword>
<dbReference type="InterPro" id="IPR012337">
    <property type="entry name" value="RNaseH-like_sf"/>
</dbReference>
<keyword evidence="1" id="KW-0808">Transferase</keyword>
<dbReference type="PANTHER" id="PTHR41694:SF5">
    <property type="entry name" value="RIBONUCLEASE H"/>
    <property type="match status" value="1"/>
</dbReference>
<dbReference type="Pfam" id="PF00075">
    <property type="entry name" value="RNase_H"/>
    <property type="match status" value="1"/>
</dbReference>
<dbReference type="PANTHER" id="PTHR41694">
    <property type="entry name" value="ENDOGENOUS RETROVIRUS GROUP K MEMBER POL PROTEIN"/>
    <property type="match status" value="1"/>
</dbReference>
<keyword evidence="3" id="KW-0540">Nuclease</keyword>
<comment type="caution">
    <text evidence="8">The sequence shown here is derived from an EMBL/GenBank/DDBJ whole genome shotgun (WGS) entry which is preliminary data.</text>
</comment>
<proteinExistence type="predicted"/>
<dbReference type="Gene3D" id="3.30.420.10">
    <property type="entry name" value="Ribonuclease H-like superfamily/Ribonuclease H"/>
    <property type="match status" value="1"/>
</dbReference>
<feature type="domain" description="RNase H type-1" evidence="7">
    <location>
        <begin position="32"/>
        <end position="158"/>
    </location>
</feature>
<evidence type="ECO:0000256" key="3">
    <source>
        <dbReference type="ARBA" id="ARBA00022722"/>
    </source>
</evidence>
<gene>
    <name evidence="8" type="ORF">HGM15179_022281</name>
</gene>
<name>A0A8K1D588_9PASS</name>
<keyword evidence="2" id="KW-0548">Nucleotidyltransferase</keyword>
<dbReference type="Proteomes" id="UP000796761">
    <property type="component" value="Unassembled WGS sequence"/>
</dbReference>
<protein>
    <recommendedName>
        <fullName evidence="7">RNase H type-1 domain-containing protein</fullName>
    </recommendedName>
</protein>
<dbReference type="SUPFAM" id="SSF53098">
    <property type="entry name" value="Ribonuclease H-like"/>
    <property type="match status" value="1"/>
</dbReference>
<dbReference type="InterPro" id="IPR036397">
    <property type="entry name" value="RNaseH_sf"/>
</dbReference>
<evidence type="ECO:0000256" key="6">
    <source>
        <dbReference type="ARBA" id="ARBA00022918"/>
    </source>
</evidence>
<evidence type="ECO:0000256" key="5">
    <source>
        <dbReference type="ARBA" id="ARBA00022801"/>
    </source>
</evidence>
<dbReference type="GO" id="GO:0004523">
    <property type="term" value="F:RNA-DNA hybrid ribonuclease activity"/>
    <property type="evidence" value="ECO:0007669"/>
    <property type="project" value="InterPro"/>
</dbReference>
<dbReference type="OrthoDB" id="9906983at2759"/>
<dbReference type="EMBL" id="SWJQ01010430">
    <property type="protein sequence ID" value="TRZ04826.1"/>
    <property type="molecule type" value="Genomic_DNA"/>
</dbReference>
<evidence type="ECO:0000313" key="9">
    <source>
        <dbReference type="Proteomes" id="UP000796761"/>
    </source>
</evidence>
<sequence>MFGDLSEELLHDCAVIVELQTKVRSDLEDQELEGGEKWFVDGSARVVEGKRKSGYAVVDGRMGKVVESGPLRPEWSAQACELYALLRALKRLKGKRGTVFTDSRYAFGMVHTSGKIWEERGLINTKGKGLVHGEMIRQILEAIREPKEIAVVHVISSL</sequence>
<keyword evidence="5" id="KW-0378">Hydrolase</keyword>
<dbReference type="AlphaFoldDB" id="A0A8K1D588"/>
<keyword evidence="6" id="KW-0695">RNA-directed DNA polymerase</keyword>
<organism evidence="8 9">
    <name type="scientific">Zosterops borbonicus</name>
    <dbReference type="NCBI Taxonomy" id="364589"/>
    <lineage>
        <taxon>Eukaryota</taxon>
        <taxon>Metazoa</taxon>
        <taxon>Chordata</taxon>
        <taxon>Craniata</taxon>
        <taxon>Vertebrata</taxon>
        <taxon>Euteleostomi</taxon>
        <taxon>Archelosauria</taxon>
        <taxon>Archosauria</taxon>
        <taxon>Dinosauria</taxon>
        <taxon>Saurischia</taxon>
        <taxon>Theropoda</taxon>
        <taxon>Coelurosauria</taxon>
        <taxon>Aves</taxon>
        <taxon>Neognathae</taxon>
        <taxon>Neoaves</taxon>
        <taxon>Telluraves</taxon>
        <taxon>Australaves</taxon>
        <taxon>Passeriformes</taxon>
        <taxon>Sylvioidea</taxon>
        <taxon>Zosteropidae</taxon>
        <taxon>Zosterops</taxon>
    </lineage>
</organism>
<evidence type="ECO:0000259" key="7">
    <source>
        <dbReference type="PROSITE" id="PS50879"/>
    </source>
</evidence>
<reference evidence="8" key="1">
    <citation type="submission" date="2019-04" db="EMBL/GenBank/DDBJ databases">
        <title>Genome assembly of Zosterops borbonicus 15179.</title>
        <authorList>
            <person name="Leroy T."/>
            <person name="Anselmetti Y."/>
            <person name="Tilak M.-K."/>
            <person name="Nabholz B."/>
        </authorList>
    </citation>
    <scope>NUCLEOTIDE SEQUENCE</scope>
    <source>
        <strain evidence="8">HGM_15179</strain>
        <tissue evidence="8">Muscle</tissue>
    </source>
</reference>